<dbReference type="HOGENOM" id="CLU_089333_0_1_6"/>
<dbReference type="RefSeq" id="WP_012445456.1">
    <property type="nucleotide sequence ID" value="NC_010717.2"/>
</dbReference>
<protein>
    <recommendedName>
        <fullName evidence="1">AbiEi antitoxin N-terminal domain-containing protein</fullName>
    </recommendedName>
</protein>
<proteinExistence type="predicted"/>
<dbReference type="KEGG" id="xop:PXO_01414"/>
<dbReference type="Proteomes" id="UP000001740">
    <property type="component" value="Chromosome"/>
</dbReference>
<evidence type="ECO:0000259" key="1">
    <source>
        <dbReference type="Pfam" id="PF13338"/>
    </source>
</evidence>
<reference evidence="2 3" key="1">
    <citation type="journal article" date="2008" name="BMC Genomics">
        <title>Genome sequence and rapid evolution of the rice pathogen Xanthomonas oryzae pv. oryzae PXO99A.</title>
        <authorList>
            <person name="Salzberg S.L."/>
            <person name="Sommer D.D."/>
            <person name="Schatz M.C."/>
            <person name="Phillippy A.M."/>
            <person name="Rabinowicz P.D."/>
            <person name="Tsuge S."/>
            <person name="Furutani A."/>
            <person name="Ochiai H."/>
            <person name="Delcher A.L."/>
            <person name="Kelley D."/>
            <person name="Madupu R."/>
            <person name="Puiu D."/>
            <person name="Radune D."/>
            <person name="Shumway M."/>
            <person name="Trapnell C."/>
            <person name="Aparna G."/>
            <person name="Jha G."/>
            <person name="Pandey A."/>
            <person name="Patil P.B."/>
            <person name="Ishihara H."/>
            <person name="Meyer D.F."/>
            <person name="Szurek B."/>
            <person name="Verdier V."/>
            <person name="Koebnik R."/>
            <person name="Dow J.M."/>
            <person name="Ryan R.P."/>
            <person name="Hirata H."/>
            <person name="Tsuyumu S."/>
            <person name="Won Lee S."/>
            <person name="Seo Y.S."/>
            <person name="Sriariyanum M."/>
            <person name="Ronald P.C."/>
            <person name="Sonti R.V."/>
            <person name="Van Sluys M.A."/>
            <person name="Leach J.E."/>
            <person name="White F.F."/>
            <person name="Bogdanove A.J."/>
        </authorList>
    </citation>
    <scope>NUCLEOTIDE SEQUENCE [LARGE SCALE GENOMIC DNA]</scope>
    <source>
        <strain evidence="2 3">PXO99A</strain>
    </source>
</reference>
<evidence type="ECO:0000313" key="2">
    <source>
        <dbReference type="EMBL" id="ACD59967.1"/>
    </source>
</evidence>
<gene>
    <name evidence="2" type="ordered locus">PXO_01414</name>
</gene>
<dbReference type="eggNOG" id="COG5340">
    <property type="taxonomic scope" value="Bacteria"/>
</dbReference>
<accession>A0A0K0GMG7</accession>
<dbReference type="InterPro" id="IPR025159">
    <property type="entry name" value="AbiEi_N"/>
</dbReference>
<feature type="domain" description="AbiEi antitoxin N-terminal" evidence="1">
    <location>
        <begin position="6"/>
        <end position="52"/>
    </location>
</feature>
<evidence type="ECO:0000313" key="3">
    <source>
        <dbReference type="Proteomes" id="UP000001740"/>
    </source>
</evidence>
<sequence>MDTTIDKLLELVRTRGLLRPHDLAPLGIPRVALTRAVRRGQLERVGRGLYGLVARPVSAHGTLAEVARRVPKGVVCLLSALRVHDLTTQAPFEVWLAIDNKAAAPKLDYPPLRLVRFSGPALSEGVEEHVVDGVPVHVTSVAKTVADCFKYRNKIGIDVALEALREAWVARRMTSDEIWHYAKIDRVANVMRPYLESLA</sequence>
<organism evidence="2 3">
    <name type="scientific">Xanthomonas oryzae pv. oryzae (strain PXO99A)</name>
    <dbReference type="NCBI Taxonomy" id="360094"/>
    <lineage>
        <taxon>Bacteria</taxon>
        <taxon>Pseudomonadati</taxon>
        <taxon>Pseudomonadota</taxon>
        <taxon>Gammaproteobacteria</taxon>
        <taxon>Lysobacterales</taxon>
        <taxon>Lysobacteraceae</taxon>
        <taxon>Xanthomonas</taxon>
    </lineage>
</organism>
<dbReference type="EMBL" id="CP000967">
    <property type="protein sequence ID" value="ACD59967.1"/>
    <property type="molecule type" value="Genomic_DNA"/>
</dbReference>
<dbReference type="AlphaFoldDB" id="A0A0K0GMG7"/>
<name>A0A0K0GMG7_XANOP</name>
<dbReference type="Pfam" id="PF13338">
    <property type="entry name" value="AbiEi_4"/>
    <property type="match status" value="1"/>
</dbReference>